<dbReference type="AlphaFoldDB" id="A0AAD9TXM5"/>
<feature type="repeat" description="PPR" evidence="6">
    <location>
        <begin position="165"/>
        <end position="199"/>
    </location>
</feature>
<dbReference type="NCBIfam" id="TIGR00756">
    <property type="entry name" value="PPR"/>
    <property type="match status" value="2"/>
</dbReference>
<keyword evidence="5" id="KW-0496">Mitochondrion</keyword>
<comment type="subcellular location">
    <subcellularLocation>
        <location evidence="1">Mitochondrion</location>
    </subcellularLocation>
</comment>
<proteinExistence type="inferred from homology"/>
<evidence type="ECO:0000256" key="2">
    <source>
        <dbReference type="ARBA" id="ARBA00007626"/>
    </source>
</evidence>
<comment type="similarity">
    <text evidence="2">Belongs to the PPR family. P subfamily.</text>
</comment>
<dbReference type="Pfam" id="PF13041">
    <property type="entry name" value="PPR_2"/>
    <property type="match status" value="1"/>
</dbReference>
<dbReference type="PANTHER" id="PTHR45717">
    <property type="entry name" value="OS12G0527900 PROTEIN"/>
    <property type="match status" value="1"/>
</dbReference>
<feature type="repeat" description="PPR" evidence="6">
    <location>
        <begin position="130"/>
        <end position="164"/>
    </location>
</feature>
<keyword evidence="4" id="KW-0809">Transit peptide</keyword>
<keyword evidence="3" id="KW-0677">Repeat</keyword>
<dbReference type="PROSITE" id="PS51375">
    <property type="entry name" value="PPR"/>
    <property type="match status" value="2"/>
</dbReference>
<evidence type="ECO:0000256" key="6">
    <source>
        <dbReference type="PROSITE-ProRule" id="PRU00708"/>
    </source>
</evidence>
<sequence>MISSSKLLSKTQIQNAIFSRFYYTNSVDKSTLHSKISTLGNLKQSVVPELENWVKNGNKVQFADLQRIIHDLRQRKRFTQALEVSEWMNGKGICVFSPVEHAVQLDLIGRVHGFLSAESYFNNLKDHEKTDKTYGALLNCYVRQCQTEKSLTHLKKMKEMGFASSPRTYNDIMSLYTKLGQYEKVPDVLTEMKENNVFPDNFSYRICINSFGARSDIEGMEFFLKEMESKSRIYVDWETYAVVANFFIKANLNDKASNALKKAEARLGNADRTGHNFLISLYASLGKTSEVLRLWNLEKEACKRYINRGLYHYVGISGEAW</sequence>
<organism evidence="7 8">
    <name type="scientific">Dipteronia dyeriana</name>
    <dbReference type="NCBI Taxonomy" id="168575"/>
    <lineage>
        <taxon>Eukaryota</taxon>
        <taxon>Viridiplantae</taxon>
        <taxon>Streptophyta</taxon>
        <taxon>Embryophyta</taxon>
        <taxon>Tracheophyta</taxon>
        <taxon>Spermatophyta</taxon>
        <taxon>Magnoliopsida</taxon>
        <taxon>eudicotyledons</taxon>
        <taxon>Gunneridae</taxon>
        <taxon>Pentapetalae</taxon>
        <taxon>rosids</taxon>
        <taxon>malvids</taxon>
        <taxon>Sapindales</taxon>
        <taxon>Sapindaceae</taxon>
        <taxon>Hippocastanoideae</taxon>
        <taxon>Acereae</taxon>
        <taxon>Dipteronia</taxon>
    </lineage>
</organism>
<gene>
    <name evidence="7" type="ORF">Ddye_019261</name>
</gene>
<evidence type="ECO:0000313" key="8">
    <source>
        <dbReference type="Proteomes" id="UP001280121"/>
    </source>
</evidence>
<dbReference type="Gene3D" id="1.25.40.10">
    <property type="entry name" value="Tetratricopeptide repeat domain"/>
    <property type="match status" value="2"/>
</dbReference>
<dbReference type="InterPro" id="IPR002885">
    <property type="entry name" value="PPR_rpt"/>
</dbReference>
<evidence type="ECO:0000256" key="4">
    <source>
        <dbReference type="ARBA" id="ARBA00022946"/>
    </source>
</evidence>
<evidence type="ECO:0000256" key="1">
    <source>
        <dbReference type="ARBA" id="ARBA00004173"/>
    </source>
</evidence>
<dbReference type="PANTHER" id="PTHR45717:SF20">
    <property type="entry name" value="OS07G0598500 PROTEIN"/>
    <property type="match status" value="1"/>
</dbReference>
<evidence type="ECO:0000313" key="7">
    <source>
        <dbReference type="EMBL" id="KAK2644066.1"/>
    </source>
</evidence>
<accession>A0AAD9TXM5</accession>
<dbReference type="Proteomes" id="UP001280121">
    <property type="component" value="Unassembled WGS sequence"/>
</dbReference>
<dbReference type="GO" id="GO:0005739">
    <property type="term" value="C:mitochondrion"/>
    <property type="evidence" value="ECO:0007669"/>
    <property type="project" value="UniProtKB-SubCell"/>
</dbReference>
<evidence type="ECO:0000256" key="3">
    <source>
        <dbReference type="ARBA" id="ARBA00022737"/>
    </source>
</evidence>
<dbReference type="GO" id="GO:0003729">
    <property type="term" value="F:mRNA binding"/>
    <property type="evidence" value="ECO:0007669"/>
    <property type="project" value="UniProtKB-ARBA"/>
</dbReference>
<dbReference type="Pfam" id="PF01535">
    <property type="entry name" value="PPR"/>
    <property type="match status" value="2"/>
</dbReference>
<protein>
    <recommendedName>
        <fullName evidence="9">Pentatricopeptide repeat-containing protein</fullName>
    </recommendedName>
</protein>
<dbReference type="EMBL" id="JANJYI010000006">
    <property type="protein sequence ID" value="KAK2644066.1"/>
    <property type="molecule type" value="Genomic_DNA"/>
</dbReference>
<dbReference type="FunFam" id="1.25.40.10:FF:000385">
    <property type="entry name" value="Pentatricopeptide repeat-containing protein mitochondrial"/>
    <property type="match status" value="1"/>
</dbReference>
<name>A0AAD9TXM5_9ROSI</name>
<evidence type="ECO:0000256" key="5">
    <source>
        <dbReference type="ARBA" id="ARBA00023128"/>
    </source>
</evidence>
<reference evidence="7" key="1">
    <citation type="journal article" date="2023" name="Plant J.">
        <title>Genome sequences and population genomics provide insights into the demographic history, inbreeding, and mutation load of two 'living fossil' tree species of Dipteronia.</title>
        <authorList>
            <person name="Feng Y."/>
            <person name="Comes H.P."/>
            <person name="Chen J."/>
            <person name="Zhu S."/>
            <person name="Lu R."/>
            <person name="Zhang X."/>
            <person name="Li P."/>
            <person name="Qiu J."/>
            <person name="Olsen K.M."/>
            <person name="Qiu Y."/>
        </authorList>
    </citation>
    <scope>NUCLEOTIDE SEQUENCE</scope>
    <source>
        <strain evidence="7">KIB01</strain>
    </source>
</reference>
<dbReference type="InterPro" id="IPR011990">
    <property type="entry name" value="TPR-like_helical_dom_sf"/>
</dbReference>
<comment type="caution">
    <text evidence="7">The sequence shown here is derived from an EMBL/GenBank/DDBJ whole genome shotgun (WGS) entry which is preliminary data.</text>
</comment>
<keyword evidence="8" id="KW-1185">Reference proteome</keyword>
<evidence type="ECO:0008006" key="9">
    <source>
        <dbReference type="Google" id="ProtNLM"/>
    </source>
</evidence>